<evidence type="ECO:0000256" key="8">
    <source>
        <dbReference type="ARBA" id="ARBA00023065"/>
    </source>
</evidence>
<keyword evidence="4" id="KW-0138">CF(0)</keyword>
<dbReference type="PRINTS" id="PR00123">
    <property type="entry name" value="ATPASEA"/>
</dbReference>
<evidence type="ECO:0000256" key="10">
    <source>
        <dbReference type="ARBA" id="ARBA00023310"/>
    </source>
</evidence>
<dbReference type="GeneID" id="32951335"/>
<keyword evidence="7 12" id="KW-1133">Transmembrane helix</keyword>
<feature type="transmembrane region" description="Helical" evidence="12">
    <location>
        <begin position="144"/>
        <end position="165"/>
    </location>
</feature>
<dbReference type="InterPro" id="IPR035908">
    <property type="entry name" value="F0_ATP_A_sf"/>
</dbReference>
<keyword evidence="5 12" id="KW-0812">Transmembrane</keyword>
<evidence type="ECO:0000256" key="6">
    <source>
        <dbReference type="ARBA" id="ARBA00022781"/>
    </source>
</evidence>
<evidence type="ECO:0000256" key="11">
    <source>
        <dbReference type="RuleBase" id="RU004450"/>
    </source>
</evidence>
<dbReference type="GO" id="GO:0046933">
    <property type="term" value="F:proton-transporting ATP synthase activity, rotational mechanism"/>
    <property type="evidence" value="ECO:0007669"/>
    <property type="project" value="TreeGrafter"/>
</dbReference>
<feature type="transmembrane region" description="Helical" evidence="12">
    <location>
        <begin position="71"/>
        <end position="91"/>
    </location>
</feature>
<evidence type="ECO:0000256" key="12">
    <source>
        <dbReference type="SAM" id="Phobius"/>
    </source>
</evidence>
<sequence length="232" mass="25254">MLVDIFSSLDGYQEVGFSVTWLVWVMAFSSVMIPLVCFWVSPSRSSVLVYSLFSVVFSLVEQSFGKFMGGFCLGLVGLFLALFGVNLSGMVPDIFSVTSQVSVTFCLSSSLWFSLILSGFSWSWKRSGAQLLPTGTPIALSPLLIVIESVSILVRPITLGVRIAANITMGHLMLGVLGGYTVSFLFSSFSVGVFCSILSVGYILFEFAVSFLQAYVFVLLLTLYSSDHPAER</sequence>
<geneLocation type="mitochondrion" evidence="13"/>
<protein>
    <recommendedName>
        <fullName evidence="11">ATP synthase subunit a</fullName>
    </recommendedName>
</protein>
<dbReference type="SUPFAM" id="SSF81336">
    <property type="entry name" value="F1F0 ATP synthase subunit A"/>
    <property type="match status" value="1"/>
</dbReference>
<dbReference type="AlphaFoldDB" id="A0A1Y9T609"/>
<evidence type="ECO:0000256" key="1">
    <source>
        <dbReference type="ARBA" id="ARBA00004141"/>
    </source>
</evidence>
<organism evidence="13">
    <name type="scientific">Neotrigonia margaritacea</name>
    <dbReference type="NCBI Taxonomy" id="47539"/>
    <lineage>
        <taxon>Eukaryota</taxon>
        <taxon>Metazoa</taxon>
        <taxon>Spiralia</taxon>
        <taxon>Lophotrochozoa</taxon>
        <taxon>Mollusca</taxon>
        <taxon>Bivalvia</taxon>
        <taxon>Autobranchia</taxon>
        <taxon>Heteroconchia</taxon>
        <taxon>Palaeoheterodonta</taxon>
        <taxon>Trigoniida</taxon>
        <taxon>Trigonioidea</taxon>
        <taxon>Trigoniidae</taxon>
        <taxon>Neotrigonia</taxon>
    </lineage>
</organism>
<feature type="transmembrane region" description="Helical" evidence="12">
    <location>
        <begin position="172"/>
        <end position="194"/>
    </location>
</feature>
<feature type="transmembrane region" description="Helical" evidence="12">
    <location>
        <begin position="20"/>
        <end position="40"/>
    </location>
</feature>
<evidence type="ECO:0000256" key="4">
    <source>
        <dbReference type="ARBA" id="ARBA00022547"/>
    </source>
</evidence>
<dbReference type="InterPro" id="IPR000568">
    <property type="entry name" value="ATP_synth_F0_asu"/>
</dbReference>
<dbReference type="PANTHER" id="PTHR11410:SF0">
    <property type="entry name" value="ATP SYNTHASE SUBUNIT A"/>
    <property type="match status" value="1"/>
</dbReference>
<evidence type="ECO:0000313" key="13">
    <source>
        <dbReference type="EMBL" id="AQT38497.1"/>
    </source>
</evidence>
<dbReference type="NCBIfam" id="TIGR01131">
    <property type="entry name" value="ATP_synt_6_or_A"/>
    <property type="match status" value="1"/>
</dbReference>
<proteinExistence type="inferred from homology"/>
<keyword evidence="6" id="KW-0375">Hydrogen ion transport</keyword>
<keyword evidence="13" id="KW-0496">Mitochondrion</keyword>
<evidence type="ECO:0000256" key="9">
    <source>
        <dbReference type="ARBA" id="ARBA00023136"/>
    </source>
</evidence>
<dbReference type="Pfam" id="PF00119">
    <property type="entry name" value="ATP-synt_A"/>
    <property type="match status" value="1"/>
</dbReference>
<dbReference type="InterPro" id="IPR045083">
    <property type="entry name" value="ATP_synth_F0_asu_bact/mt"/>
</dbReference>
<keyword evidence="8" id="KW-0406">Ion transport</keyword>
<dbReference type="RefSeq" id="YP_009373427.1">
    <property type="nucleotide sequence ID" value="NC_034843.1"/>
</dbReference>
<keyword evidence="9 12" id="KW-0472">Membrane</keyword>
<name>A0A1Y9T609_9BIVA</name>
<evidence type="ECO:0000256" key="5">
    <source>
        <dbReference type="ARBA" id="ARBA00022692"/>
    </source>
</evidence>
<evidence type="ECO:0000256" key="7">
    <source>
        <dbReference type="ARBA" id="ARBA00022989"/>
    </source>
</evidence>
<feature type="transmembrane region" description="Helical" evidence="12">
    <location>
        <begin position="103"/>
        <end position="124"/>
    </location>
</feature>
<dbReference type="GO" id="GO:0045259">
    <property type="term" value="C:proton-transporting ATP synthase complex"/>
    <property type="evidence" value="ECO:0007669"/>
    <property type="project" value="UniProtKB-KW"/>
</dbReference>
<feature type="transmembrane region" description="Helical" evidence="12">
    <location>
        <begin position="200"/>
        <end position="224"/>
    </location>
</feature>
<dbReference type="EMBL" id="KU873118">
    <property type="protein sequence ID" value="AQT38497.1"/>
    <property type="molecule type" value="Genomic_DNA"/>
</dbReference>
<dbReference type="PANTHER" id="PTHR11410">
    <property type="entry name" value="ATP SYNTHASE SUBUNIT A"/>
    <property type="match status" value="1"/>
</dbReference>
<evidence type="ECO:0000256" key="2">
    <source>
        <dbReference type="ARBA" id="ARBA00006810"/>
    </source>
</evidence>
<comment type="similarity">
    <text evidence="2">Belongs to the ATPase A chain family.</text>
</comment>
<dbReference type="GO" id="GO:0005743">
    <property type="term" value="C:mitochondrial inner membrane"/>
    <property type="evidence" value="ECO:0007669"/>
    <property type="project" value="UniProtKB-SubCell"/>
</dbReference>
<accession>A0A1Y9T609</accession>
<dbReference type="CDD" id="cd00310">
    <property type="entry name" value="ATP-synt_Fo_a_6"/>
    <property type="match status" value="1"/>
</dbReference>
<comment type="subcellular location">
    <subcellularLocation>
        <location evidence="1">Membrane</location>
        <topology evidence="1">Multi-pass membrane protein</topology>
    </subcellularLocation>
    <subcellularLocation>
        <location evidence="11">Mitochondrion inner membrane</location>
        <topology evidence="11">Multi-pass membrane protein</topology>
    </subcellularLocation>
</comment>
<dbReference type="Gene3D" id="1.20.120.220">
    <property type="entry name" value="ATP synthase, F0 complex, subunit A"/>
    <property type="match status" value="1"/>
</dbReference>
<gene>
    <name evidence="13" type="primary">atp6</name>
</gene>
<keyword evidence="3" id="KW-0813">Transport</keyword>
<keyword evidence="10" id="KW-0066">ATP synthesis</keyword>
<reference evidence="13" key="1">
    <citation type="journal article" date="2017" name="Sci. Rep.">
        <title>Evolution of sex-dependent mtDNA transmission in freshwater mussels (Bivalvia: Unionida).</title>
        <authorList>
            <person name="Guerra D."/>
            <person name="Plazzi F."/>
            <person name="Stewart D.T."/>
            <person name="Bogan A.E."/>
            <person name="Hoeh W.R."/>
            <person name="Breton S."/>
        </authorList>
    </citation>
    <scope>NUCLEOTIDE SEQUENCE</scope>
    <source>
        <strain evidence="13">H3283</strain>
        <tissue evidence="13">Gonad</tissue>
    </source>
</reference>
<evidence type="ECO:0000256" key="3">
    <source>
        <dbReference type="ARBA" id="ARBA00022448"/>
    </source>
</evidence>